<gene>
    <name evidence="9" type="ORF">KC19_2G125600</name>
</gene>
<comment type="subcellular location">
    <subcellularLocation>
        <location evidence="1">Membrane</location>
        <topology evidence="1">Single-pass membrane protein</topology>
    </subcellularLocation>
</comment>
<feature type="transmembrane region" description="Helical" evidence="7">
    <location>
        <begin position="12"/>
        <end position="41"/>
    </location>
</feature>
<feature type="coiled-coil region" evidence="5">
    <location>
        <begin position="182"/>
        <end position="283"/>
    </location>
</feature>
<feature type="compositionally biased region" description="Low complexity" evidence="6">
    <location>
        <begin position="146"/>
        <end position="156"/>
    </location>
</feature>
<accession>A0A8T0IW43</accession>
<dbReference type="Pfam" id="PF04576">
    <property type="entry name" value="Zein-binding"/>
    <property type="match status" value="1"/>
</dbReference>
<protein>
    <recommendedName>
        <fullName evidence="8">GTD-binding domain-containing protein</fullName>
    </recommendedName>
</protein>
<evidence type="ECO:0000256" key="3">
    <source>
        <dbReference type="ARBA" id="ARBA00022989"/>
    </source>
</evidence>
<dbReference type="InterPro" id="IPR039306">
    <property type="entry name" value="MYOB"/>
</dbReference>
<evidence type="ECO:0000313" key="10">
    <source>
        <dbReference type="Proteomes" id="UP000822688"/>
    </source>
</evidence>
<evidence type="ECO:0000256" key="7">
    <source>
        <dbReference type="SAM" id="Phobius"/>
    </source>
</evidence>
<evidence type="ECO:0000256" key="1">
    <source>
        <dbReference type="ARBA" id="ARBA00004167"/>
    </source>
</evidence>
<evidence type="ECO:0000256" key="4">
    <source>
        <dbReference type="ARBA" id="ARBA00023136"/>
    </source>
</evidence>
<feature type="region of interest" description="Disordered" evidence="6">
    <location>
        <begin position="559"/>
        <end position="609"/>
    </location>
</feature>
<feature type="compositionally biased region" description="Basic and acidic residues" evidence="6">
    <location>
        <begin position="489"/>
        <end position="506"/>
    </location>
</feature>
<dbReference type="GO" id="GO:0080115">
    <property type="term" value="F:myosin XI tail binding"/>
    <property type="evidence" value="ECO:0007669"/>
    <property type="project" value="UniProtKB-ARBA"/>
</dbReference>
<feature type="region of interest" description="Disordered" evidence="6">
    <location>
        <begin position="863"/>
        <end position="892"/>
    </location>
</feature>
<feature type="region of interest" description="Disordered" evidence="6">
    <location>
        <begin position="135"/>
        <end position="156"/>
    </location>
</feature>
<dbReference type="Proteomes" id="UP000822688">
    <property type="component" value="Chromosome 2"/>
</dbReference>
<evidence type="ECO:0000313" key="9">
    <source>
        <dbReference type="EMBL" id="KAG0586898.1"/>
    </source>
</evidence>
<feature type="compositionally biased region" description="Basic and acidic residues" evidence="6">
    <location>
        <begin position="423"/>
        <end position="436"/>
    </location>
</feature>
<feature type="compositionally biased region" description="Acidic residues" evidence="6">
    <location>
        <begin position="135"/>
        <end position="145"/>
    </location>
</feature>
<dbReference type="EMBL" id="CM026422">
    <property type="protein sequence ID" value="KAG0586898.1"/>
    <property type="molecule type" value="Genomic_DNA"/>
</dbReference>
<organism evidence="9 10">
    <name type="scientific">Ceratodon purpureus</name>
    <name type="common">Fire moss</name>
    <name type="synonym">Dicranum purpureum</name>
    <dbReference type="NCBI Taxonomy" id="3225"/>
    <lineage>
        <taxon>Eukaryota</taxon>
        <taxon>Viridiplantae</taxon>
        <taxon>Streptophyta</taxon>
        <taxon>Embryophyta</taxon>
        <taxon>Bryophyta</taxon>
        <taxon>Bryophytina</taxon>
        <taxon>Bryopsida</taxon>
        <taxon>Dicranidae</taxon>
        <taxon>Pseudoditrichales</taxon>
        <taxon>Ditrichaceae</taxon>
        <taxon>Ceratodon</taxon>
    </lineage>
</organism>
<reference evidence="9" key="1">
    <citation type="submission" date="2020-06" db="EMBL/GenBank/DDBJ databases">
        <title>WGS assembly of Ceratodon purpureus strain R40.</title>
        <authorList>
            <person name="Carey S.B."/>
            <person name="Jenkins J."/>
            <person name="Shu S."/>
            <person name="Lovell J.T."/>
            <person name="Sreedasyam A."/>
            <person name="Maumus F."/>
            <person name="Tiley G.P."/>
            <person name="Fernandez-Pozo N."/>
            <person name="Barry K."/>
            <person name="Chen C."/>
            <person name="Wang M."/>
            <person name="Lipzen A."/>
            <person name="Daum C."/>
            <person name="Saski C.A."/>
            <person name="Payton A.C."/>
            <person name="Mcbreen J.C."/>
            <person name="Conrad R.E."/>
            <person name="Kollar L.M."/>
            <person name="Olsson S."/>
            <person name="Huttunen S."/>
            <person name="Landis J.B."/>
            <person name="Wickett N.J."/>
            <person name="Johnson M.G."/>
            <person name="Rensing S.A."/>
            <person name="Grimwood J."/>
            <person name="Schmutz J."/>
            <person name="Mcdaniel S.F."/>
        </authorList>
    </citation>
    <scope>NUCLEOTIDE SEQUENCE</scope>
    <source>
        <strain evidence="9">R40</strain>
    </source>
</reference>
<keyword evidence="2 7" id="KW-0812">Transmembrane</keyword>
<keyword evidence="4 7" id="KW-0472">Membrane</keyword>
<name>A0A8T0IW43_CERPU</name>
<evidence type="ECO:0000259" key="8">
    <source>
        <dbReference type="PROSITE" id="PS51775"/>
    </source>
</evidence>
<feature type="region of interest" description="Disordered" evidence="6">
    <location>
        <begin position="521"/>
        <end position="540"/>
    </location>
</feature>
<feature type="domain" description="GTD-binding" evidence="8">
    <location>
        <begin position="176"/>
        <end position="274"/>
    </location>
</feature>
<dbReference type="GO" id="GO:0016020">
    <property type="term" value="C:membrane"/>
    <property type="evidence" value="ECO:0007669"/>
    <property type="project" value="UniProtKB-SubCell"/>
</dbReference>
<evidence type="ECO:0000256" key="2">
    <source>
        <dbReference type="ARBA" id="ARBA00022692"/>
    </source>
</evidence>
<keyword evidence="3 7" id="KW-1133">Transmembrane helix</keyword>
<evidence type="ECO:0000256" key="5">
    <source>
        <dbReference type="SAM" id="Coils"/>
    </source>
</evidence>
<keyword evidence="10" id="KW-1185">Reference proteome</keyword>
<proteinExistence type="predicted"/>
<feature type="coiled-coil region" evidence="5">
    <location>
        <begin position="784"/>
        <end position="841"/>
    </location>
</feature>
<dbReference type="PANTHER" id="PTHR31448">
    <property type="entry name" value="MYOSIN-BINDING PROTEIN 2"/>
    <property type="match status" value="1"/>
</dbReference>
<dbReference type="PROSITE" id="PS51775">
    <property type="entry name" value="GTD_BINDING"/>
    <property type="match status" value="1"/>
</dbReference>
<feature type="region of interest" description="Disordered" evidence="6">
    <location>
        <begin position="411"/>
        <end position="510"/>
    </location>
</feature>
<keyword evidence="5" id="KW-0175">Coiled coil</keyword>
<comment type="caution">
    <text evidence="9">The sequence shown here is derived from an EMBL/GenBank/DDBJ whole genome shotgun (WGS) entry which is preliminary data.</text>
</comment>
<feature type="compositionally biased region" description="Basic and acidic residues" evidence="6">
    <location>
        <begin position="578"/>
        <end position="587"/>
    </location>
</feature>
<evidence type="ECO:0000256" key="6">
    <source>
        <dbReference type="SAM" id="MobiDB-lite"/>
    </source>
</evidence>
<dbReference type="InterPro" id="IPR007656">
    <property type="entry name" value="GTD-bd"/>
</dbReference>
<sequence length="915" mass="101471">MAWGRCKYDAALHWSATAVLDGCIEVLVAFLVLVCTVLNFVTSSFIRVSGFHIPCSCCTHYRKSPSGNVVETCESALVSRKQKPISAPVVSEVGLGDIRDHGDEYSRESELNKPSNSSKIYAIIESDCGSPLEVFSEEEGEEEGAASESASAQGSEQVIENFNDRSQEDVDRDQYAKDQELLHALQSERETMAALYSELEEERNSSATAASEALAMISRLQEEKAAVQMESRQFQRMVMEKAMYDQEAIEVLKEILAKREEERIALEEEVRLYKDRLDGLLMEVRESVERVGRDYAPMLLLEGTTLEDKLASPKFERAELLMTERISPGRLAKDEEVEFLDRLNKTKSQLLTALLQEGIPEPASAFVESVSFANEIHEAMAKIPVRAESLPILEHDSHKAPLGPVAIKTGREIGLPIPPPKVPKKDSVKDDGEAADKPVSASGASDLPAPAIAEEQTEKALVEDDGKAADEPVFPSRGVDVPAPPFAAVKKENEKKLLKDDGKAAAKPELNSLLSLKRRWSARGSQEVSAETLAKAKEDRRIEEKRLSVLEYVRNLEEQLQQQAGKPPAQLTRARSVGGREQDDRFKTPAQYESSTVSESSGSSGRLEREDLVQRRLFADGGSLEKELNMNSFQDESDDRTYARQYSFSAGSDGKFSNDDGEFYANAGKSEESPDETLFVHDVYEVQNHPNAAQSKFGVWVAGTMSGLEMQSPISDRLGKPDNLNVEEEHSRNSNERDGQFLSNAVAFPQEDEDSGSEAQWKNIQRTQYKDLCISTSLRKDNSRSLVEEEVEQLTYRLKALEADRYIMKQTIDSLRRENGEMKLIQEIAQQLRELRGMEQNEMQLIDVSPHTLQFQVGVAQAGPSTSKKRRFNSTPKGSSCRPGTPGSGLARASSRSLLDLCTEGGNFTPYGVVS</sequence>
<feature type="compositionally biased region" description="Basic and acidic residues" evidence="6">
    <location>
        <begin position="456"/>
        <end position="470"/>
    </location>
</feature>
<dbReference type="AlphaFoldDB" id="A0A8T0IW43"/>
<feature type="compositionally biased region" description="Low complexity" evidence="6">
    <location>
        <begin position="593"/>
        <end position="605"/>
    </location>
</feature>
<dbReference type="PANTHER" id="PTHR31448:SF3">
    <property type="entry name" value="MYOSIN-BINDING PROTEIN 2"/>
    <property type="match status" value="1"/>
</dbReference>